<dbReference type="Gene3D" id="2.60.40.2230">
    <property type="entry name" value="Uncharacterised protein YcnI-like PF07987, DUF1775"/>
    <property type="match status" value="1"/>
</dbReference>
<gene>
    <name evidence="1" type="ORF">GCM10007183_09520</name>
    <name evidence="2" type="ORF">SAMEA4412661_01880</name>
</gene>
<protein>
    <submittedName>
        <fullName evidence="2">Uncharacterized protein conserved in bacteria</fullName>
    </submittedName>
</protein>
<accession>A0A240C851</accession>
<evidence type="ECO:0000313" key="1">
    <source>
        <dbReference type="EMBL" id="GGA87448.1"/>
    </source>
</evidence>
<dbReference type="InterPro" id="IPR038507">
    <property type="entry name" value="YcnI-like_sf"/>
</dbReference>
<sequence>MKLNKLLASLGFVVVTTIGSVGVAEAHVTLNPQVSEPGSYEEYNVRVPVERNDQTVKLELEVP</sequence>
<proteinExistence type="predicted"/>
<dbReference type="AlphaFoldDB" id="A0A240C851"/>
<evidence type="ECO:0000313" key="2">
    <source>
        <dbReference type="EMBL" id="SNW04167.1"/>
    </source>
</evidence>
<reference evidence="1" key="1">
    <citation type="journal article" date="2014" name="Int. J. Syst. Evol. Microbiol.">
        <title>Complete genome of a new Firmicutes species belonging to the dominant human colonic microbiota ('Ruminococcus bicirculans') reveals two chromosomes and a selective capacity to utilize plant glucans.</title>
        <authorList>
            <consortium name="NISC Comparative Sequencing Program"/>
            <person name="Wegmann U."/>
            <person name="Louis P."/>
            <person name="Goesmann A."/>
            <person name="Henrissat B."/>
            <person name="Duncan S.H."/>
            <person name="Flint H.J."/>
        </authorList>
    </citation>
    <scope>NUCLEOTIDE SEQUENCE</scope>
    <source>
        <strain evidence="1">CCM 4175</strain>
    </source>
</reference>
<evidence type="ECO:0000313" key="3">
    <source>
        <dbReference type="Proteomes" id="UP000243706"/>
    </source>
</evidence>
<dbReference type="EMBL" id="LT906464">
    <property type="protein sequence ID" value="SNW04167.1"/>
    <property type="molecule type" value="Genomic_DNA"/>
</dbReference>
<reference evidence="4" key="3">
    <citation type="journal article" date="2019" name="Int. J. Syst. Evol. Microbiol.">
        <title>The Global Catalogue of Microorganisms (GCM) 10K type strain sequencing project: providing services to taxonomists for standard genome sequencing and annotation.</title>
        <authorList>
            <consortium name="The Broad Institute Genomics Platform"/>
            <consortium name="The Broad Institute Genome Sequencing Center for Infectious Disease"/>
            <person name="Wu L."/>
            <person name="Ma J."/>
        </authorList>
    </citation>
    <scope>NUCLEOTIDE SEQUENCE [LARGE SCALE GENOMIC DNA]</scope>
    <source>
        <strain evidence="4">CCM 4175</strain>
    </source>
</reference>
<keyword evidence="4" id="KW-1185">Reference proteome</keyword>
<dbReference type="EMBL" id="BMCB01000004">
    <property type="protein sequence ID" value="GGA87448.1"/>
    <property type="molecule type" value="Genomic_DNA"/>
</dbReference>
<dbReference type="Proteomes" id="UP000652995">
    <property type="component" value="Unassembled WGS sequence"/>
</dbReference>
<reference evidence="1" key="4">
    <citation type="submission" date="2024-05" db="EMBL/GenBank/DDBJ databases">
        <authorList>
            <person name="Sun Q."/>
            <person name="Sedlacek I."/>
        </authorList>
    </citation>
    <scope>NUCLEOTIDE SEQUENCE</scope>
    <source>
        <strain evidence="1">CCM 4175</strain>
    </source>
</reference>
<evidence type="ECO:0000313" key="4">
    <source>
        <dbReference type="Proteomes" id="UP000652995"/>
    </source>
</evidence>
<organism evidence="2 3">
    <name type="scientific">Staphylococcus muscae</name>
    <dbReference type="NCBI Taxonomy" id="1294"/>
    <lineage>
        <taxon>Bacteria</taxon>
        <taxon>Bacillati</taxon>
        <taxon>Bacillota</taxon>
        <taxon>Bacilli</taxon>
        <taxon>Bacillales</taxon>
        <taxon>Staphylococcaceae</taxon>
        <taxon>Staphylococcus</taxon>
    </lineage>
</organism>
<name>A0A240C851_9STAP</name>
<reference evidence="2 3" key="2">
    <citation type="submission" date="2017-06" db="EMBL/GenBank/DDBJ databases">
        <authorList>
            <consortium name="Pathogen Informatics"/>
        </authorList>
    </citation>
    <scope>NUCLEOTIDE SEQUENCE [LARGE SCALE GENOMIC DNA]</scope>
    <source>
        <strain evidence="2 3">NCTC13833</strain>
    </source>
</reference>
<dbReference type="Proteomes" id="UP000243706">
    <property type="component" value="Chromosome 1"/>
</dbReference>